<protein>
    <submittedName>
        <fullName evidence="4">WD repeat-containing protein 61</fullName>
    </submittedName>
</protein>
<feature type="repeat" description="WD" evidence="3">
    <location>
        <begin position="12"/>
        <end position="52"/>
    </location>
</feature>
<dbReference type="PROSITE" id="PS50294">
    <property type="entry name" value="WD_REPEATS_REGION"/>
    <property type="match status" value="2"/>
</dbReference>
<evidence type="ECO:0000256" key="2">
    <source>
        <dbReference type="ARBA" id="ARBA00022737"/>
    </source>
</evidence>
<reference evidence="4" key="2">
    <citation type="submission" date="2020-11" db="EMBL/GenBank/DDBJ databases">
        <authorList>
            <consortium name="DOE Joint Genome Institute"/>
            <person name="Kuo A."/>
            <person name="Miyauchi S."/>
            <person name="Kiss E."/>
            <person name="Drula E."/>
            <person name="Kohler A."/>
            <person name="Sanchez-Garcia M."/>
            <person name="Andreopoulos B."/>
            <person name="Barry K.W."/>
            <person name="Bonito G."/>
            <person name="Buee M."/>
            <person name="Carver A."/>
            <person name="Chen C."/>
            <person name="Cichocki N."/>
            <person name="Clum A."/>
            <person name="Culley D."/>
            <person name="Crous P.W."/>
            <person name="Fauchery L."/>
            <person name="Girlanda M."/>
            <person name="Hayes R."/>
            <person name="Keri Z."/>
            <person name="Labutti K."/>
            <person name="Lipzen A."/>
            <person name="Lombard V."/>
            <person name="Magnuson J."/>
            <person name="Maillard F."/>
            <person name="Morin E."/>
            <person name="Murat C."/>
            <person name="Nolan M."/>
            <person name="Ohm R."/>
            <person name="Pangilinan J."/>
            <person name="Pereira M."/>
            <person name="Perotto S."/>
            <person name="Peter M."/>
            <person name="Riley R."/>
            <person name="Sitrit Y."/>
            <person name="Stielow B."/>
            <person name="Szollosi G."/>
            <person name="Zifcakova L."/>
            <person name="Stursova M."/>
            <person name="Spatafora J.W."/>
            <person name="Tedersoo L."/>
            <person name="Vaario L.-M."/>
            <person name="Yamada A."/>
            <person name="Yan M."/>
            <person name="Wang P."/>
            <person name="Xu J."/>
            <person name="Bruns T."/>
            <person name="Baldrian P."/>
            <person name="Vilgalys R."/>
            <person name="Henrissat B."/>
            <person name="Grigoriev I.V."/>
            <person name="Hibbett D."/>
            <person name="Nagy L.G."/>
            <person name="Martin F.M."/>
        </authorList>
    </citation>
    <scope>NUCLEOTIDE SEQUENCE</scope>
    <source>
        <strain evidence="4">UH-Tt-Lm1</strain>
    </source>
</reference>
<dbReference type="InterPro" id="IPR036322">
    <property type="entry name" value="WD40_repeat_dom_sf"/>
</dbReference>
<dbReference type="PROSITE" id="PS50082">
    <property type="entry name" value="WD_REPEATS_2"/>
    <property type="match status" value="3"/>
</dbReference>
<dbReference type="InterPro" id="IPR001680">
    <property type="entry name" value="WD40_rpt"/>
</dbReference>
<dbReference type="OrthoDB" id="538223at2759"/>
<dbReference type="AlphaFoldDB" id="A0A9P6L0X7"/>
<keyword evidence="1 3" id="KW-0853">WD repeat</keyword>
<comment type="caution">
    <text evidence="4">The sequence shown here is derived from an EMBL/GenBank/DDBJ whole genome shotgun (WGS) entry which is preliminary data.</text>
</comment>
<name>A0A9P6L0X7_9AGAM</name>
<feature type="repeat" description="WD" evidence="3">
    <location>
        <begin position="239"/>
        <end position="280"/>
    </location>
</feature>
<dbReference type="EMBL" id="WIUZ02000023">
    <property type="protein sequence ID" value="KAF9778431.1"/>
    <property type="molecule type" value="Genomic_DNA"/>
</dbReference>
<reference evidence="4" key="1">
    <citation type="journal article" date="2020" name="Nat. Commun.">
        <title>Large-scale genome sequencing of mycorrhizal fungi provides insights into the early evolution of symbiotic traits.</title>
        <authorList>
            <person name="Miyauchi S."/>
            <person name="Kiss E."/>
            <person name="Kuo A."/>
            <person name="Drula E."/>
            <person name="Kohler A."/>
            <person name="Sanchez-Garcia M."/>
            <person name="Morin E."/>
            <person name="Andreopoulos B."/>
            <person name="Barry K.W."/>
            <person name="Bonito G."/>
            <person name="Buee M."/>
            <person name="Carver A."/>
            <person name="Chen C."/>
            <person name="Cichocki N."/>
            <person name="Clum A."/>
            <person name="Culley D."/>
            <person name="Crous P.W."/>
            <person name="Fauchery L."/>
            <person name="Girlanda M."/>
            <person name="Hayes R.D."/>
            <person name="Keri Z."/>
            <person name="LaButti K."/>
            <person name="Lipzen A."/>
            <person name="Lombard V."/>
            <person name="Magnuson J."/>
            <person name="Maillard F."/>
            <person name="Murat C."/>
            <person name="Nolan M."/>
            <person name="Ohm R.A."/>
            <person name="Pangilinan J."/>
            <person name="Pereira M.F."/>
            <person name="Perotto S."/>
            <person name="Peter M."/>
            <person name="Pfister S."/>
            <person name="Riley R."/>
            <person name="Sitrit Y."/>
            <person name="Stielow J.B."/>
            <person name="Szollosi G."/>
            <person name="Zifcakova L."/>
            <person name="Stursova M."/>
            <person name="Spatafora J.W."/>
            <person name="Tedersoo L."/>
            <person name="Vaario L.M."/>
            <person name="Yamada A."/>
            <person name="Yan M."/>
            <person name="Wang P."/>
            <person name="Xu J."/>
            <person name="Bruns T."/>
            <person name="Baldrian P."/>
            <person name="Vilgalys R."/>
            <person name="Dunand C."/>
            <person name="Henrissat B."/>
            <person name="Grigoriev I.V."/>
            <person name="Hibbett D."/>
            <person name="Nagy L.G."/>
            <person name="Martin F.M."/>
        </authorList>
    </citation>
    <scope>NUCLEOTIDE SEQUENCE</scope>
    <source>
        <strain evidence="4">UH-Tt-Lm1</strain>
    </source>
</reference>
<keyword evidence="2" id="KW-0677">Repeat</keyword>
<evidence type="ECO:0000313" key="5">
    <source>
        <dbReference type="Proteomes" id="UP000736335"/>
    </source>
</evidence>
<proteinExistence type="predicted"/>
<accession>A0A9P6L0X7</accession>
<dbReference type="GO" id="GO:0005634">
    <property type="term" value="C:nucleus"/>
    <property type="evidence" value="ECO:0007669"/>
    <property type="project" value="TreeGrafter"/>
</dbReference>
<dbReference type="Gene3D" id="2.130.10.10">
    <property type="entry name" value="YVTN repeat-like/Quinoprotein amine dehydrogenase"/>
    <property type="match status" value="2"/>
</dbReference>
<evidence type="ECO:0000313" key="4">
    <source>
        <dbReference type="EMBL" id="KAF9778431.1"/>
    </source>
</evidence>
<keyword evidence="5" id="KW-1185">Reference proteome</keyword>
<dbReference type="Proteomes" id="UP000736335">
    <property type="component" value="Unassembled WGS sequence"/>
</dbReference>
<evidence type="ECO:0000256" key="3">
    <source>
        <dbReference type="PROSITE-ProRule" id="PRU00221"/>
    </source>
</evidence>
<evidence type="ECO:0000256" key="1">
    <source>
        <dbReference type="ARBA" id="ARBA00022574"/>
    </source>
</evidence>
<dbReference type="InterPro" id="IPR019775">
    <property type="entry name" value="WD40_repeat_CS"/>
</dbReference>
<dbReference type="PROSITE" id="PS00678">
    <property type="entry name" value="WD_REPEATS_1"/>
    <property type="match status" value="1"/>
</dbReference>
<dbReference type="SUPFAM" id="SSF50978">
    <property type="entry name" value="WD40 repeat-like"/>
    <property type="match status" value="1"/>
</dbReference>
<dbReference type="Pfam" id="PF00400">
    <property type="entry name" value="WD40"/>
    <property type="match status" value="4"/>
</dbReference>
<organism evidence="4 5">
    <name type="scientific">Thelephora terrestris</name>
    <dbReference type="NCBI Taxonomy" id="56493"/>
    <lineage>
        <taxon>Eukaryota</taxon>
        <taxon>Fungi</taxon>
        <taxon>Dikarya</taxon>
        <taxon>Basidiomycota</taxon>
        <taxon>Agaricomycotina</taxon>
        <taxon>Agaricomycetes</taxon>
        <taxon>Thelephorales</taxon>
        <taxon>Thelephoraceae</taxon>
        <taxon>Thelephora</taxon>
    </lineage>
</organism>
<sequence length="323" mass="34649">MSLVYLNTVVCQEPHKDAIWGVAWTPDDRVLSISADGSIQQWDSGSGQITRAGPHHPLGLTSISTSQDGRYVVYNSIEGLTQMWDLQTGNIVGKFESYARPLSGQLEPSWSVSLHPKATTYASCGGSGNVLVHSTDPETFGQHRTSLSTGRARFGLCCSYSPDGKRIAMGLETGQIFIFDPQAQERIVAYTSHAMSVRTLSWSPDSTLLLSGSEDKRLILHDVRVSPSGRSGSGAVASMTGHSSWVLSTQISPDGKLALSGSADKTVKVWDMSTRTAVSTVQDTGEVWSVCWRPNPSGTNASGAFVTGGEDGHLRWWRAAGTA</sequence>
<dbReference type="PANTHER" id="PTHR44090:SF1">
    <property type="entry name" value="SUPERKILLER COMPLEX PROTEIN 8"/>
    <property type="match status" value="1"/>
</dbReference>
<dbReference type="CDD" id="cd00200">
    <property type="entry name" value="WD40"/>
    <property type="match status" value="1"/>
</dbReference>
<dbReference type="InterPro" id="IPR015943">
    <property type="entry name" value="WD40/YVTN_repeat-like_dom_sf"/>
</dbReference>
<dbReference type="GO" id="GO:0032991">
    <property type="term" value="C:protein-containing complex"/>
    <property type="evidence" value="ECO:0007669"/>
    <property type="project" value="UniProtKB-ARBA"/>
</dbReference>
<feature type="repeat" description="WD" evidence="3">
    <location>
        <begin position="190"/>
        <end position="224"/>
    </location>
</feature>
<dbReference type="PRINTS" id="PR00320">
    <property type="entry name" value="GPROTEINBRPT"/>
</dbReference>
<gene>
    <name evidence="4" type="ORF">BJ322DRAFT_1093048</name>
</gene>
<dbReference type="InterPro" id="IPR051510">
    <property type="entry name" value="SKI8"/>
</dbReference>
<dbReference type="PANTHER" id="PTHR44090">
    <property type="entry name" value="WD REPEAT-CONTAINING PROTEIN 61"/>
    <property type="match status" value="1"/>
</dbReference>
<dbReference type="InterPro" id="IPR020472">
    <property type="entry name" value="WD40_PAC1"/>
</dbReference>
<dbReference type="SMART" id="SM00320">
    <property type="entry name" value="WD40"/>
    <property type="match status" value="7"/>
</dbReference>